<dbReference type="PANTHER" id="PTHR34573:SF1">
    <property type="entry name" value="VITAMIN K EPOXIDE REDUCTASE DOMAIN-CONTAINING PROTEIN"/>
    <property type="match status" value="1"/>
</dbReference>
<dbReference type="EMBL" id="JAGTXO010000002">
    <property type="protein sequence ID" value="KAG8469528.1"/>
    <property type="molecule type" value="Genomic_DNA"/>
</dbReference>
<protein>
    <recommendedName>
        <fullName evidence="5">Thioredoxin domain-containing protein</fullName>
    </recommendedName>
</protein>
<evidence type="ECO:0000313" key="4">
    <source>
        <dbReference type="Proteomes" id="UP000751190"/>
    </source>
</evidence>
<sequence>MALAFVLAVLSLHDVPVSSLRREALALVGKAGVGFASLALTRDRALAAPPIAVIEEQLGYLPFVDGSGRTMYAPSRVFDNSTPQAIELAKHLKRVGATFYGAFWCPHCRNQRKLFGKEALQLVHYVECDPRGLGHKLGVCTREGIDGYPTWVIGDKRISGERPLADLAALSDFRGVFDPRAEPSAAARSPPGSEPCLPGARLAGR</sequence>
<proteinExistence type="predicted"/>
<dbReference type="InterPro" id="IPR036249">
    <property type="entry name" value="Thioredoxin-like_sf"/>
</dbReference>
<accession>A0A8J5XQ42</accession>
<dbReference type="Gene3D" id="3.40.30.10">
    <property type="entry name" value="Glutaredoxin"/>
    <property type="match status" value="1"/>
</dbReference>
<organism evidence="3 4">
    <name type="scientific">Diacronema lutheri</name>
    <name type="common">Unicellular marine alga</name>
    <name type="synonym">Monochrysis lutheri</name>
    <dbReference type="NCBI Taxonomy" id="2081491"/>
    <lineage>
        <taxon>Eukaryota</taxon>
        <taxon>Haptista</taxon>
        <taxon>Haptophyta</taxon>
        <taxon>Pavlovophyceae</taxon>
        <taxon>Pavlovales</taxon>
        <taxon>Pavlovaceae</taxon>
        <taxon>Diacronema</taxon>
    </lineage>
</organism>
<evidence type="ECO:0008006" key="5">
    <source>
        <dbReference type="Google" id="ProtNLM"/>
    </source>
</evidence>
<feature type="signal peptide" evidence="2">
    <location>
        <begin position="1"/>
        <end position="19"/>
    </location>
</feature>
<dbReference type="OrthoDB" id="343052at2759"/>
<keyword evidence="4" id="KW-1185">Reference proteome</keyword>
<keyword evidence="2" id="KW-0732">Signal</keyword>
<feature type="compositionally biased region" description="Low complexity" evidence="1">
    <location>
        <begin position="182"/>
        <end position="195"/>
    </location>
</feature>
<name>A0A8J5XQ42_DIALT</name>
<evidence type="ECO:0000256" key="2">
    <source>
        <dbReference type="SAM" id="SignalP"/>
    </source>
</evidence>
<dbReference type="AlphaFoldDB" id="A0A8J5XQ42"/>
<dbReference type="SUPFAM" id="SSF52833">
    <property type="entry name" value="Thioredoxin-like"/>
    <property type="match status" value="1"/>
</dbReference>
<reference evidence="3" key="1">
    <citation type="submission" date="2021-05" db="EMBL/GenBank/DDBJ databases">
        <title>The genome of the haptophyte Pavlova lutheri (Diacronema luteri, Pavlovales) - a model for lipid biosynthesis in eukaryotic algae.</title>
        <authorList>
            <person name="Hulatt C.J."/>
            <person name="Posewitz M.C."/>
        </authorList>
    </citation>
    <scope>NUCLEOTIDE SEQUENCE</scope>
    <source>
        <strain evidence="3">NIVA-4/92</strain>
    </source>
</reference>
<feature type="chain" id="PRO_5035243978" description="Thioredoxin domain-containing protein" evidence="2">
    <location>
        <begin position="20"/>
        <end position="205"/>
    </location>
</feature>
<evidence type="ECO:0000256" key="1">
    <source>
        <dbReference type="SAM" id="MobiDB-lite"/>
    </source>
</evidence>
<evidence type="ECO:0000313" key="3">
    <source>
        <dbReference type="EMBL" id="KAG8469528.1"/>
    </source>
</evidence>
<dbReference type="Proteomes" id="UP000751190">
    <property type="component" value="Unassembled WGS sequence"/>
</dbReference>
<comment type="caution">
    <text evidence="3">The sequence shown here is derived from an EMBL/GenBank/DDBJ whole genome shotgun (WGS) entry which is preliminary data.</text>
</comment>
<feature type="region of interest" description="Disordered" evidence="1">
    <location>
        <begin position="181"/>
        <end position="205"/>
    </location>
</feature>
<gene>
    <name evidence="3" type="ORF">KFE25_005983</name>
</gene>
<dbReference type="PANTHER" id="PTHR34573">
    <property type="entry name" value="VKC DOMAIN-CONTAINING PROTEIN"/>
    <property type="match status" value="1"/>
</dbReference>